<protein>
    <submittedName>
        <fullName evidence="2">Hypothetical_protein</fullName>
    </submittedName>
</protein>
<dbReference type="AlphaFoldDB" id="A0AA86PV92"/>
<dbReference type="Proteomes" id="UP001642409">
    <property type="component" value="Unassembled WGS sequence"/>
</dbReference>
<evidence type="ECO:0000313" key="2">
    <source>
        <dbReference type="EMBL" id="CAL6012495.1"/>
    </source>
</evidence>
<dbReference type="EMBL" id="CAXDID020000066">
    <property type="protein sequence ID" value="CAL6012495.1"/>
    <property type="molecule type" value="Genomic_DNA"/>
</dbReference>
<evidence type="ECO:0000313" key="3">
    <source>
        <dbReference type="Proteomes" id="UP001642409"/>
    </source>
</evidence>
<organism evidence="1">
    <name type="scientific">Hexamita inflata</name>
    <dbReference type="NCBI Taxonomy" id="28002"/>
    <lineage>
        <taxon>Eukaryota</taxon>
        <taxon>Metamonada</taxon>
        <taxon>Diplomonadida</taxon>
        <taxon>Hexamitidae</taxon>
        <taxon>Hexamitinae</taxon>
        <taxon>Hexamita</taxon>
    </lineage>
</organism>
<accession>A0AA86PV92</accession>
<comment type="caution">
    <text evidence="1">The sequence shown here is derived from an EMBL/GenBank/DDBJ whole genome shotgun (WGS) entry which is preliminary data.</text>
</comment>
<evidence type="ECO:0000313" key="1">
    <source>
        <dbReference type="EMBL" id="CAI9945623.1"/>
    </source>
</evidence>
<reference evidence="2 3" key="2">
    <citation type="submission" date="2024-07" db="EMBL/GenBank/DDBJ databases">
        <authorList>
            <person name="Akdeniz Z."/>
        </authorList>
    </citation>
    <scope>NUCLEOTIDE SEQUENCE [LARGE SCALE GENOMIC DNA]</scope>
</reference>
<name>A0AA86PV92_9EUKA</name>
<keyword evidence="3" id="KW-1185">Reference proteome</keyword>
<proteinExistence type="predicted"/>
<dbReference type="EMBL" id="CATOUU010000747">
    <property type="protein sequence ID" value="CAI9945623.1"/>
    <property type="molecule type" value="Genomic_DNA"/>
</dbReference>
<reference evidence="1" key="1">
    <citation type="submission" date="2023-06" db="EMBL/GenBank/DDBJ databases">
        <authorList>
            <person name="Kurt Z."/>
        </authorList>
    </citation>
    <scope>NUCLEOTIDE SEQUENCE</scope>
</reference>
<sequence>MSIIDQIKQSWYFSSASSAQTSSLNVLLRQITQNIFSKFKYQENLKCYVILYLFSSFFSQLNFSTTKCLNMSKNKFQKQQILKMNESSQLLRVIIIKKEYCKIPAKVALRNISENPEGYLNWEPNQIISNRIQKVIKSNYIICSF</sequence>
<gene>
    <name evidence="2" type="ORF">HINF_LOCUS23333</name>
    <name evidence="1" type="ORF">HINF_LOCUS33268</name>
</gene>